<reference evidence="2 3" key="1">
    <citation type="submission" date="2018-07" db="EMBL/GenBank/DDBJ databases">
        <title>Complete genome sequence of Flavobacterium psychrolimnae LMG 22018.</title>
        <authorList>
            <person name="Kim D.-U."/>
        </authorList>
    </citation>
    <scope>NUCLEOTIDE SEQUENCE [LARGE SCALE GENOMIC DNA]</scope>
    <source>
        <strain evidence="2 3">LMG 22018</strain>
    </source>
</reference>
<organism evidence="2 3">
    <name type="scientific">Flavobacterium psychrolimnae</name>
    <dbReference type="NCBI Taxonomy" id="249351"/>
    <lineage>
        <taxon>Bacteria</taxon>
        <taxon>Pseudomonadati</taxon>
        <taxon>Bacteroidota</taxon>
        <taxon>Flavobacteriia</taxon>
        <taxon>Flavobacteriales</taxon>
        <taxon>Flavobacteriaceae</taxon>
        <taxon>Flavobacterium</taxon>
    </lineage>
</organism>
<accession>A0A366B3V8</accession>
<comment type="caution">
    <text evidence="2">The sequence shown here is derived from an EMBL/GenBank/DDBJ whole genome shotgun (WGS) entry which is preliminary data.</text>
</comment>
<dbReference type="Proteomes" id="UP000253676">
    <property type="component" value="Unassembled WGS sequence"/>
</dbReference>
<keyword evidence="1" id="KW-1133">Transmembrane helix</keyword>
<feature type="transmembrane region" description="Helical" evidence="1">
    <location>
        <begin position="79"/>
        <end position="96"/>
    </location>
</feature>
<keyword evidence="3" id="KW-1185">Reference proteome</keyword>
<sequence>MKELDLLKKDWQKSDNSFEQVSEIEIYKMIHKKSSSIVKWILIISILEVLLWTCLSVCFDSNEYLEKIKHTELIGYFEVLNYFNYAVILIFIYLFYKNYILISTTASTKQLMQDILKTRKTVQYYVWYNLAMLVFSLIVGFIIAFAYNPEMDALKNQINGNSKVMAITIAVLSIFSIALFGLLWLFYRVLYGTLLRKLYANYKELKKIDL</sequence>
<keyword evidence="1" id="KW-0472">Membrane</keyword>
<dbReference type="OrthoDB" id="709028at2"/>
<feature type="transmembrane region" description="Helical" evidence="1">
    <location>
        <begin position="37"/>
        <end position="59"/>
    </location>
</feature>
<evidence type="ECO:0008006" key="4">
    <source>
        <dbReference type="Google" id="ProtNLM"/>
    </source>
</evidence>
<keyword evidence="1" id="KW-0812">Transmembrane</keyword>
<dbReference type="EMBL" id="QNUX01000001">
    <property type="protein sequence ID" value="RBN51780.1"/>
    <property type="molecule type" value="Genomic_DNA"/>
</dbReference>
<evidence type="ECO:0000313" key="2">
    <source>
        <dbReference type="EMBL" id="RBN51780.1"/>
    </source>
</evidence>
<gene>
    <name evidence="2" type="ORF">DR980_01030</name>
</gene>
<name>A0A366B3V8_9FLAO</name>
<evidence type="ECO:0000256" key="1">
    <source>
        <dbReference type="SAM" id="Phobius"/>
    </source>
</evidence>
<protein>
    <recommendedName>
        <fullName evidence="4">Beta-carotene 15,15'-monooxygenase</fullName>
    </recommendedName>
</protein>
<proteinExistence type="predicted"/>
<feature type="transmembrane region" description="Helical" evidence="1">
    <location>
        <begin position="167"/>
        <end position="187"/>
    </location>
</feature>
<dbReference type="AlphaFoldDB" id="A0A366B3V8"/>
<feature type="transmembrane region" description="Helical" evidence="1">
    <location>
        <begin position="125"/>
        <end position="147"/>
    </location>
</feature>
<dbReference type="RefSeq" id="WP_113633407.1">
    <property type="nucleotide sequence ID" value="NZ_QNUX01000001.1"/>
</dbReference>
<evidence type="ECO:0000313" key="3">
    <source>
        <dbReference type="Proteomes" id="UP000253676"/>
    </source>
</evidence>